<evidence type="ECO:0000256" key="2">
    <source>
        <dbReference type="ARBA" id="ARBA00023157"/>
    </source>
</evidence>
<dbReference type="InterPro" id="IPR036179">
    <property type="entry name" value="Ig-like_dom_sf"/>
</dbReference>
<dbReference type="InterPro" id="IPR013783">
    <property type="entry name" value="Ig-like_fold"/>
</dbReference>
<dbReference type="Pfam" id="PF07679">
    <property type="entry name" value="I-set"/>
    <property type="match status" value="1"/>
</dbReference>
<keyword evidence="1 6" id="KW-0732">Signal</keyword>
<evidence type="ECO:0000256" key="6">
    <source>
        <dbReference type="SAM" id="SignalP"/>
    </source>
</evidence>
<keyword evidence="5" id="KW-0472">Membrane</keyword>
<dbReference type="SMART" id="SM00409">
    <property type="entry name" value="IG"/>
    <property type="match status" value="2"/>
</dbReference>
<dbReference type="InterPro" id="IPR007110">
    <property type="entry name" value="Ig-like_dom"/>
</dbReference>
<keyword evidence="5" id="KW-0812">Transmembrane</keyword>
<evidence type="ECO:0000256" key="4">
    <source>
        <dbReference type="SAM" id="MobiDB-lite"/>
    </source>
</evidence>
<sequence length="290" mass="32269">MMMECRRISSCYSTTLIALLCLVTLVNAQDSDILKPTYDDASKRLKFFDIAKPFTLGCNVTQDGLELSWSKDGKNVSEIESLKGRFNLIPAERKFIISRALETDAGVYTCSVHKLNASQNITVVANVLVKFESTEVGKTNIVEGEKLSLHCIAYGSEPKITWIIGNNTYNASKDRIVLQEDGRGVENALLTIESITLDDYADFTCEARNNATDVTGKPARVTMTVRVRGKYAALYVFVGIIAEVVVLCAIILICEKRRNKTEIEESDTDQSPDQNKNGYNGNDSELRQRK</sequence>
<dbReference type="SMART" id="SM00408">
    <property type="entry name" value="IGc2"/>
    <property type="match status" value="2"/>
</dbReference>
<feature type="signal peptide" evidence="6">
    <location>
        <begin position="1"/>
        <end position="28"/>
    </location>
</feature>
<keyword evidence="3" id="KW-0393">Immunoglobulin domain</keyword>
<dbReference type="Gene3D" id="2.60.40.10">
    <property type="entry name" value="Immunoglobulins"/>
    <property type="match status" value="2"/>
</dbReference>
<dbReference type="SUPFAM" id="SSF48726">
    <property type="entry name" value="Immunoglobulin"/>
    <property type="match status" value="2"/>
</dbReference>
<proteinExistence type="predicted"/>
<evidence type="ECO:0000256" key="5">
    <source>
        <dbReference type="SAM" id="Phobius"/>
    </source>
</evidence>
<feature type="compositionally biased region" description="Polar residues" evidence="4">
    <location>
        <begin position="271"/>
        <end position="283"/>
    </location>
</feature>
<evidence type="ECO:0000313" key="8">
    <source>
        <dbReference type="EMBL" id="MBW78819.1"/>
    </source>
</evidence>
<dbReference type="EMBL" id="GGFL01014641">
    <property type="protein sequence ID" value="MBW78819.1"/>
    <property type="molecule type" value="Transcribed_RNA"/>
</dbReference>
<dbReference type="VEuPathDB" id="VectorBase:ADAC003077"/>
<dbReference type="GO" id="GO:0005886">
    <property type="term" value="C:plasma membrane"/>
    <property type="evidence" value="ECO:0007669"/>
    <property type="project" value="TreeGrafter"/>
</dbReference>
<dbReference type="VEuPathDB" id="VectorBase:ADAR2_009741"/>
<dbReference type="AlphaFoldDB" id="A0A2M4DMQ8"/>
<reference evidence="8" key="1">
    <citation type="submission" date="2018-01" db="EMBL/GenBank/DDBJ databases">
        <title>An insight into the sialome of Amazonian anophelines.</title>
        <authorList>
            <person name="Ribeiro J.M."/>
            <person name="Scarpassa V."/>
            <person name="Calvo E."/>
        </authorList>
    </citation>
    <scope>NUCLEOTIDE SEQUENCE</scope>
</reference>
<dbReference type="InterPro" id="IPR013098">
    <property type="entry name" value="Ig_I-set"/>
</dbReference>
<feature type="transmembrane region" description="Helical" evidence="5">
    <location>
        <begin position="232"/>
        <end position="254"/>
    </location>
</feature>
<name>A0A2M4DMQ8_ANODA</name>
<keyword evidence="5" id="KW-1133">Transmembrane helix</keyword>
<dbReference type="GO" id="GO:0007156">
    <property type="term" value="P:homophilic cell adhesion via plasma membrane adhesion molecules"/>
    <property type="evidence" value="ECO:0007669"/>
    <property type="project" value="TreeGrafter"/>
</dbReference>
<dbReference type="InterPro" id="IPR050958">
    <property type="entry name" value="Cell_Adh-Cytoskel_Orgn"/>
</dbReference>
<dbReference type="PANTHER" id="PTHR45080:SF8">
    <property type="entry name" value="IG-LIKE DOMAIN-CONTAINING PROTEIN"/>
    <property type="match status" value="1"/>
</dbReference>
<dbReference type="InterPro" id="IPR003599">
    <property type="entry name" value="Ig_sub"/>
</dbReference>
<evidence type="ECO:0000259" key="7">
    <source>
        <dbReference type="PROSITE" id="PS50835"/>
    </source>
</evidence>
<dbReference type="Pfam" id="PF13927">
    <property type="entry name" value="Ig_3"/>
    <property type="match status" value="1"/>
</dbReference>
<evidence type="ECO:0000256" key="3">
    <source>
        <dbReference type="ARBA" id="ARBA00023319"/>
    </source>
</evidence>
<evidence type="ECO:0000256" key="1">
    <source>
        <dbReference type="ARBA" id="ARBA00022729"/>
    </source>
</evidence>
<accession>A0A2M4DMQ8</accession>
<keyword evidence="2" id="KW-1015">Disulfide bond</keyword>
<dbReference type="InterPro" id="IPR003598">
    <property type="entry name" value="Ig_sub2"/>
</dbReference>
<organism evidence="8">
    <name type="scientific">Anopheles darlingi</name>
    <name type="common">Mosquito</name>
    <dbReference type="NCBI Taxonomy" id="43151"/>
    <lineage>
        <taxon>Eukaryota</taxon>
        <taxon>Metazoa</taxon>
        <taxon>Ecdysozoa</taxon>
        <taxon>Arthropoda</taxon>
        <taxon>Hexapoda</taxon>
        <taxon>Insecta</taxon>
        <taxon>Pterygota</taxon>
        <taxon>Neoptera</taxon>
        <taxon>Endopterygota</taxon>
        <taxon>Diptera</taxon>
        <taxon>Nematocera</taxon>
        <taxon>Culicoidea</taxon>
        <taxon>Culicidae</taxon>
        <taxon>Anophelinae</taxon>
        <taxon>Anopheles</taxon>
    </lineage>
</organism>
<feature type="chain" id="PRO_5014908619" evidence="6">
    <location>
        <begin position="29"/>
        <end position="290"/>
    </location>
</feature>
<dbReference type="PANTHER" id="PTHR45080">
    <property type="entry name" value="CONTACTIN 5"/>
    <property type="match status" value="1"/>
</dbReference>
<protein>
    <submittedName>
        <fullName evidence="8">Putative neural cell adhesion molecule l1</fullName>
    </submittedName>
</protein>
<feature type="region of interest" description="Disordered" evidence="4">
    <location>
        <begin position="261"/>
        <end position="290"/>
    </location>
</feature>
<dbReference type="PROSITE" id="PS50835">
    <property type="entry name" value="IG_LIKE"/>
    <property type="match status" value="2"/>
</dbReference>
<feature type="domain" description="Ig-like" evidence="7">
    <location>
        <begin position="119"/>
        <end position="222"/>
    </location>
</feature>
<feature type="domain" description="Ig-like" evidence="7">
    <location>
        <begin position="36"/>
        <end position="112"/>
    </location>
</feature>